<dbReference type="InterPro" id="IPR057326">
    <property type="entry name" value="KR_dom"/>
</dbReference>
<dbReference type="CDD" id="cd00833">
    <property type="entry name" value="PKS"/>
    <property type="match status" value="1"/>
</dbReference>
<keyword evidence="5" id="KW-0511">Multifunctional enzyme</keyword>
<organism evidence="10 11">
    <name type="scientific">Paraconiothyrium brasiliense</name>
    <dbReference type="NCBI Taxonomy" id="300254"/>
    <lineage>
        <taxon>Eukaryota</taxon>
        <taxon>Fungi</taxon>
        <taxon>Dikarya</taxon>
        <taxon>Ascomycota</taxon>
        <taxon>Pezizomycotina</taxon>
        <taxon>Dothideomycetes</taxon>
        <taxon>Pleosporomycetidae</taxon>
        <taxon>Pleosporales</taxon>
        <taxon>Massarineae</taxon>
        <taxon>Didymosphaeriaceae</taxon>
        <taxon>Paraconiothyrium</taxon>
    </lineage>
</organism>
<dbReference type="InterPro" id="IPR014031">
    <property type="entry name" value="Ketoacyl_synth_C"/>
</dbReference>
<dbReference type="SUPFAM" id="SSF53335">
    <property type="entry name" value="S-adenosyl-L-methionine-dependent methyltransferases"/>
    <property type="match status" value="1"/>
</dbReference>
<dbReference type="SMART" id="SM00827">
    <property type="entry name" value="PKS_AT"/>
    <property type="match status" value="1"/>
</dbReference>
<dbReference type="SUPFAM" id="SSF53901">
    <property type="entry name" value="Thiolase-like"/>
    <property type="match status" value="1"/>
</dbReference>
<dbReference type="SMART" id="SM00823">
    <property type="entry name" value="PKS_PP"/>
    <property type="match status" value="1"/>
</dbReference>
<proteinExistence type="predicted"/>
<evidence type="ECO:0000256" key="2">
    <source>
        <dbReference type="ARBA" id="ARBA00022553"/>
    </source>
</evidence>
<dbReference type="InterPro" id="IPR049900">
    <property type="entry name" value="PKS_mFAS_DH"/>
</dbReference>
<dbReference type="InterPro" id="IPR020807">
    <property type="entry name" value="PKS_DH"/>
</dbReference>
<dbReference type="InterPro" id="IPR049552">
    <property type="entry name" value="PKS_DH_N"/>
</dbReference>
<dbReference type="InterPro" id="IPR016035">
    <property type="entry name" value="Acyl_Trfase/lysoPLipase"/>
</dbReference>
<keyword evidence="2" id="KW-0597">Phosphoprotein</keyword>
<dbReference type="Pfam" id="PF08242">
    <property type="entry name" value="Methyltransf_12"/>
    <property type="match status" value="1"/>
</dbReference>
<dbReference type="PANTHER" id="PTHR43775:SF22">
    <property type="entry name" value="SYNTHASE, PUTATIVE (JCVI)-RELATED"/>
    <property type="match status" value="1"/>
</dbReference>
<accession>A0ABR3RLJ4</accession>
<dbReference type="Gene3D" id="3.40.47.10">
    <property type="match status" value="1"/>
</dbReference>
<dbReference type="InterPro" id="IPR032821">
    <property type="entry name" value="PKS_assoc"/>
</dbReference>
<evidence type="ECO:0000256" key="5">
    <source>
        <dbReference type="ARBA" id="ARBA00023268"/>
    </source>
</evidence>
<dbReference type="Pfam" id="PF00698">
    <property type="entry name" value="Acyl_transf_1"/>
    <property type="match status" value="1"/>
</dbReference>
<dbReference type="SMART" id="SM00826">
    <property type="entry name" value="PKS_DH"/>
    <property type="match status" value="1"/>
</dbReference>
<evidence type="ECO:0000259" key="9">
    <source>
        <dbReference type="PROSITE" id="PS52019"/>
    </source>
</evidence>
<dbReference type="InterPro" id="IPR036736">
    <property type="entry name" value="ACP-like_sf"/>
</dbReference>
<dbReference type="Gene3D" id="3.40.366.10">
    <property type="entry name" value="Malonyl-Coenzyme A Acyl Carrier Protein, domain 2"/>
    <property type="match status" value="1"/>
</dbReference>
<comment type="caution">
    <text evidence="10">The sequence shown here is derived from an EMBL/GenBank/DDBJ whole genome shotgun (WGS) entry which is preliminary data.</text>
</comment>
<dbReference type="PANTHER" id="PTHR43775">
    <property type="entry name" value="FATTY ACID SYNTHASE"/>
    <property type="match status" value="1"/>
</dbReference>
<dbReference type="Pfam" id="PF08659">
    <property type="entry name" value="KR"/>
    <property type="match status" value="1"/>
</dbReference>
<evidence type="ECO:0000256" key="4">
    <source>
        <dbReference type="ARBA" id="ARBA00023002"/>
    </source>
</evidence>
<gene>
    <name evidence="10" type="ORF">SLS60_004852</name>
</gene>
<sequence length="2141" mass="234436">MAPMRHSPIAVIGLQCRFPGGAVSPEKLWETLASGSNTWSQVPSDRFNEDVFFHPDPDDSNGSNNHRGGHFLNEDIRNFDNDFFNISAQEAAAMDPQQRLLLEVVYEALESAGQQQQRIRGSETSVHVALFARDYDRNLYKDTLNIPRYQVTGTGDAIAANRISYVFDFTGPSVTLDTGCSGGLVAVHQACNSLRLGESDMAIAAAANLIIGPDQQVGLSNLHMLSEEGRSYPFDDRGAGYGRGEGVAALILKPLEKAIADRDPIRGVILGSAVNQDGRTIEGITHPSTSAQIALERRLYRQLNLDPASISYVEAHGTGTAAGDRVEIDALAEVFCNESRTKPLHVGSIKSNLGHLECASGLAGLFKSLLLIENRCIPPNADFKNAKEVLRLDERKIVVPSTPLPWPELDDARVSVNSFGYGGTNAHIVIEGAPQCNPTAAAPSVDIPKLFVLSAKSEISLISMIRQYQNWTTAQAPHLPLSALSHTLSMRRTHHPWRLSCVAKDGQGLVDQLAHAARSFMPTVSSEQLSLNFVFTGQGASWPTMGRELLVVNPTSAFATSMRHSADVLIHLGAGWNLIDEILREAEDSRLHTAELAQPATTAIQIALVDLLRSIGVHADAVIGHSSGEIAAAYAAGHVSQATALRIAYCRGVATSMRSTKAPRRGAMLAVGLDEDEVSVHIKNLTQGIVSVACANSPQNTTVSGDEEAIDELATVLSKLDIFNRKLRVDAAYHSHHMRDVVEDYRGLMGLLELEKPARLPAFFSTVLAAEKDTGFDSRYWCDNLVSKVRFKEGIQLLCRSRAATRHVFIEIGPHNALAGPTRQCIAELSKPVKYDYISPLRRSIDAVQSVLEVLGSLFERGRLNNFSLLSVLDPAQKTASVLHNLPSYSWNHSKKHWHESRISREHRFRRHPYHDLVGLRSLEATTLEPRWRHMISLASLPWLADHVVDGVTVFPGSGYLCMAIEAISQLAQEHLPHDQRYQVVLRDIEFLKALLVPESPQRTEVQLSFSPVASGTDKSKELAFHFRVAAFNQSYSWDEHCRGYVEVKTIEAEKGLTALNGYAREKMLGSGQLYQQLSDNGNSYGPMFNGIEHMSLEDTRAHATVAIPHVAEVMPANHMQPHTIHPTTLDIIMHTSLPLALQRFGPGSLMPIHIGELIVSTGIDNAPGSKISVHTKLASAEARTAEIGIEAVNDRDGVSSVSFSGVKLRFLPATAPVKSAVQEIKKSCWNVGWDVDENHLSAHHFKPAELDAKTTPSLKDKVRIMNQATAGYIRTCIDAINGGQLQITDEHRLLFGWMQREYPVHKGHLPKEPLVTGIAPDFDEIKIVARTGEQLTAIVSGQTDALQLVTEDGLLYGSYQDHSSVLCYDLLRQYVKRLAYKKSKLRILEIGGGTGGATLPFLQTLKAADCLPSTYDFTDVSANFFDRAADKFKDYPIAFRRLDIEKDPSQQGFDLHSYDVVLAFNCLHVTSSIRLTLRHARSLLRSDGRLILIEIVNSQPYHHISYGTLPGYWKGSVDDRPNGPFMPVEQWRQAMLDTELNMQLCVKDDENAHISSLMVARPQEDSFSSAKIPVHVVPVAGAPNVATGLLQETLRARGCTVLTGGFSDDTVDGSAIKLVVDNGDSPFLAAQTPETFRHLQNMVRKQNPIMWVTIGANTSSFSDPRRHLITGLARSAQAENDGLRMVTVDVQQCGDYESTELHHSLFKILQQTFFQPTANPEREYIIRDNTVLVPRLLPSNELNNWMTKPSQVVQQTGHGSEAAATFVISGGLGDLAQKLFTLLAKRGAKHFVSLSRRSMKADAYQRLLINLPENCQVHHIQCDIAKEEDVKAMSATLAAQGLPPVRGVIQSAHTLQDRSIDSMTLEDFNSPLAPKLKGTLNLQRAFASPELEFFVMLSSAANIVGTRGQANYNAGNAVQDALAQAQSLTSNKTHYLSFSPSMVEGTGAVQNTEIRKALQRSGLDVVNEVDIDAIFEYILSPTARKDRLAHITAGIDAKSIAQAITVNGNVRSPFFTHVQATEASGTAASPSPVPFQENKTTAFDIGTASPEEALAYTIAAVAKKLSALAYVDAETMDLEKPIADFGLDSLIAIELRNWIKRDFKASLQSLEILNEQGVKALAKKILSRAAGVKLSGTATP</sequence>
<dbReference type="PROSITE" id="PS52019">
    <property type="entry name" value="PKS_MFAS_DH"/>
    <property type="match status" value="1"/>
</dbReference>
<dbReference type="SMART" id="SM00822">
    <property type="entry name" value="PKS_KR"/>
    <property type="match status" value="1"/>
</dbReference>
<evidence type="ECO:0000259" key="8">
    <source>
        <dbReference type="PROSITE" id="PS52004"/>
    </source>
</evidence>
<keyword evidence="11" id="KW-1185">Reference proteome</keyword>
<name>A0ABR3RLJ4_9PLEO</name>
<dbReference type="Gene3D" id="3.40.50.720">
    <property type="entry name" value="NAD(P)-binding Rossmann-like Domain"/>
    <property type="match status" value="1"/>
</dbReference>
<keyword evidence="1" id="KW-0596">Phosphopantetheine</keyword>
<dbReference type="InterPro" id="IPR050091">
    <property type="entry name" value="PKS_NRPS_Biosynth_Enz"/>
</dbReference>
<feature type="active site" description="Proton donor; for dehydratase activity" evidence="6">
    <location>
        <position position="1131"/>
    </location>
</feature>
<dbReference type="Proteomes" id="UP001521785">
    <property type="component" value="Unassembled WGS sequence"/>
</dbReference>
<dbReference type="SUPFAM" id="SSF55048">
    <property type="entry name" value="Probable ACP-binding domain of malonyl-CoA ACP transacylase"/>
    <property type="match status" value="1"/>
</dbReference>
<dbReference type="Pfam" id="PF02801">
    <property type="entry name" value="Ketoacyl-synt_C"/>
    <property type="match status" value="1"/>
</dbReference>
<dbReference type="SUPFAM" id="SSF51735">
    <property type="entry name" value="NAD(P)-binding Rossmann-fold domains"/>
    <property type="match status" value="2"/>
</dbReference>
<dbReference type="Pfam" id="PF14765">
    <property type="entry name" value="PS-DH"/>
    <property type="match status" value="1"/>
</dbReference>
<dbReference type="SMART" id="SM00825">
    <property type="entry name" value="PKS_KS"/>
    <property type="match status" value="1"/>
</dbReference>
<dbReference type="InterPro" id="IPR009081">
    <property type="entry name" value="PP-bd_ACP"/>
</dbReference>
<keyword evidence="3" id="KW-0808">Transferase</keyword>
<dbReference type="Pfam" id="PF23114">
    <property type="entry name" value="NAD-bd_HRPKS_sdrA"/>
    <property type="match status" value="1"/>
</dbReference>
<evidence type="ECO:0000313" key="11">
    <source>
        <dbReference type="Proteomes" id="UP001521785"/>
    </source>
</evidence>
<dbReference type="Gene3D" id="3.10.129.110">
    <property type="entry name" value="Polyketide synthase dehydratase"/>
    <property type="match status" value="1"/>
</dbReference>
<dbReference type="InterPro" id="IPR016039">
    <property type="entry name" value="Thiolase-like"/>
</dbReference>
<feature type="region of interest" description="C-terminal hotdog fold" evidence="6">
    <location>
        <begin position="1066"/>
        <end position="1218"/>
    </location>
</feature>
<dbReference type="PROSITE" id="PS00012">
    <property type="entry name" value="PHOSPHOPANTETHEINE"/>
    <property type="match status" value="1"/>
</dbReference>
<dbReference type="InterPro" id="IPR036291">
    <property type="entry name" value="NAD(P)-bd_dom_sf"/>
</dbReference>
<feature type="region of interest" description="N-terminal hotdog fold" evidence="6">
    <location>
        <begin position="915"/>
        <end position="1053"/>
    </location>
</feature>
<dbReference type="SUPFAM" id="SSF47336">
    <property type="entry name" value="ACP-like"/>
    <property type="match status" value="1"/>
</dbReference>
<dbReference type="InterPro" id="IPR001227">
    <property type="entry name" value="Ac_transferase_dom_sf"/>
</dbReference>
<dbReference type="InterPro" id="IPR049551">
    <property type="entry name" value="PKS_DH_C"/>
</dbReference>
<dbReference type="Pfam" id="PF00109">
    <property type="entry name" value="ketoacyl-synt"/>
    <property type="match status" value="1"/>
</dbReference>
<dbReference type="SUPFAM" id="SSF52151">
    <property type="entry name" value="FabD/lysophospholipase-like"/>
    <property type="match status" value="1"/>
</dbReference>
<reference evidence="10 11" key="1">
    <citation type="submission" date="2024-02" db="EMBL/GenBank/DDBJ databases">
        <title>De novo assembly and annotation of 12 fungi associated with fruit tree decline syndrome in Ontario, Canada.</title>
        <authorList>
            <person name="Sulman M."/>
            <person name="Ellouze W."/>
            <person name="Ilyukhin E."/>
        </authorList>
    </citation>
    <scope>NUCLEOTIDE SEQUENCE [LARGE SCALE GENOMIC DNA]</scope>
    <source>
        <strain evidence="10 11">M42-189</strain>
    </source>
</reference>
<evidence type="ECO:0000256" key="3">
    <source>
        <dbReference type="ARBA" id="ARBA00022679"/>
    </source>
</evidence>
<dbReference type="InterPro" id="IPR029063">
    <property type="entry name" value="SAM-dependent_MTases_sf"/>
</dbReference>
<evidence type="ECO:0000313" key="10">
    <source>
        <dbReference type="EMBL" id="KAL1605304.1"/>
    </source>
</evidence>
<evidence type="ECO:0000259" key="7">
    <source>
        <dbReference type="PROSITE" id="PS50075"/>
    </source>
</evidence>
<dbReference type="InterPro" id="IPR020841">
    <property type="entry name" value="PKS_Beta-ketoAc_synthase_dom"/>
</dbReference>
<dbReference type="InterPro" id="IPR016036">
    <property type="entry name" value="Malonyl_transacylase_ACP-bd"/>
</dbReference>
<dbReference type="Pfam" id="PF21089">
    <property type="entry name" value="PKS_DH_N"/>
    <property type="match status" value="1"/>
</dbReference>
<feature type="domain" description="Carrier" evidence="7">
    <location>
        <begin position="2053"/>
        <end position="2130"/>
    </location>
</feature>
<feature type="domain" description="PKS/mFAS DH" evidence="9">
    <location>
        <begin position="915"/>
        <end position="1218"/>
    </location>
</feature>
<dbReference type="PROSITE" id="PS50075">
    <property type="entry name" value="CARRIER"/>
    <property type="match status" value="1"/>
</dbReference>
<evidence type="ECO:0000256" key="6">
    <source>
        <dbReference type="PROSITE-ProRule" id="PRU01363"/>
    </source>
</evidence>
<dbReference type="Gene3D" id="3.40.50.150">
    <property type="entry name" value="Vaccinia Virus protein VP39"/>
    <property type="match status" value="1"/>
</dbReference>
<dbReference type="InterPro" id="IPR006162">
    <property type="entry name" value="Ppantetheine_attach_site"/>
</dbReference>
<protein>
    <submittedName>
        <fullName evidence="10">Type I Iterative PKS</fullName>
    </submittedName>
</protein>
<dbReference type="Pfam" id="PF16197">
    <property type="entry name" value="KAsynt_C_assoc"/>
    <property type="match status" value="1"/>
</dbReference>
<feature type="domain" description="Ketosynthase family 3 (KS3)" evidence="8">
    <location>
        <begin position="6"/>
        <end position="432"/>
    </location>
</feature>
<keyword evidence="4" id="KW-0560">Oxidoreductase</keyword>
<dbReference type="Gene3D" id="1.10.1200.10">
    <property type="entry name" value="ACP-like"/>
    <property type="match status" value="1"/>
</dbReference>
<dbReference type="Pfam" id="PF23297">
    <property type="entry name" value="ACP_SdgA_C"/>
    <property type="match status" value="1"/>
</dbReference>
<dbReference type="InterPro" id="IPR020806">
    <property type="entry name" value="PKS_PP-bd"/>
</dbReference>
<dbReference type="InterPro" id="IPR056501">
    <property type="entry name" value="NAD-bd_HRPKS_sdrA"/>
</dbReference>
<evidence type="ECO:0000256" key="1">
    <source>
        <dbReference type="ARBA" id="ARBA00022450"/>
    </source>
</evidence>
<feature type="active site" description="Proton acceptor; for dehydratase activity" evidence="6">
    <location>
        <position position="947"/>
    </location>
</feature>
<dbReference type="EMBL" id="JAKJXO020000005">
    <property type="protein sequence ID" value="KAL1605304.1"/>
    <property type="molecule type" value="Genomic_DNA"/>
</dbReference>
<dbReference type="InterPro" id="IPR014043">
    <property type="entry name" value="Acyl_transferase_dom"/>
</dbReference>
<dbReference type="InterPro" id="IPR042104">
    <property type="entry name" value="PKS_dehydratase_sf"/>
</dbReference>
<dbReference type="CDD" id="cd02440">
    <property type="entry name" value="AdoMet_MTases"/>
    <property type="match status" value="1"/>
</dbReference>
<dbReference type="InterPro" id="IPR014030">
    <property type="entry name" value="Ketoacyl_synth_N"/>
</dbReference>
<dbReference type="InterPro" id="IPR013968">
    <property type="entry name" value="PKS_KR"/>
</dbReference>
<dbReference type="PROSITE" id="PS52004">
    <property type="entry name" value="KS3_2"/>
    <property type="match status" value="1"/>
</dbReference>
<dbReference type="InterPro" id="IPR013217">
    <property type="entry name" value="Methyltransf_12"/>
</dbReference>